<organism evidence="1 2">
    <name type="scientific">Morchella conica CCBAS932</name>
    <dbReference type="NCBI Taxonomy" id="1392247"/>
    <lineage>
        <taxon>Eukaryota</taxon>
        <taxon>Fungi</taxon>
        <taxon>Dikarya</taxon>
        <taxon>Ascomycota</taxon>
        <taxon>Pezizomycotina</taxon>
        <taxon>Pezizomycetes</taxon>
        <taxon>Pezizales</taxon>
        <taxon>Morchellaceae</taxon>
        <taxon>Morchella</taxon>
    </lineage>
</organism>
<name>A0A3N4KHD9_9PEZI</name>
<reference evidence="1 2" key="1">
    <citation type="journal article" date="2018" name="Nat. Ecol. Evol.">
        <title>Pezizomycetes genomes reveal the molecular basis of ectomycorrhizal truffle lifestyle.</title>
        <authorList>
            <person name="Murat C."/>
            <person name="Payen T."/>
            <person name="Noel B."/>
            <person name="Kuo A."/>
            <person name="Morin E."/>
            <person name="Chen J."/>
            <person name="Kohler A."/>
            <person name="Krizsan K."/>
            <person name="Balestrini R."/>
            <person name="Da Silva C."/>
            <person name="Montanini B."/>
            <person name="Hainaut M."/>
            <person name="Levati E."/>
            <person name="Barry K.W."/>
            <person name="Belfiori B."/>
            <person name="Cichocki N."/>
            <person name="Clum A."/>
            <person name="Dockter R.B."/>
            <person name="Fauchery L."/>
            <person name="Guy J."/>
            <person name="Iotti M."/>
            <person name="Le Tacon F."/>
            <person name="Lindquist E.A."/>
            <person name="Lipzen A."/>
            <person name="Malagnac F."/>
            <person name="Mello A."/>
            <person name="Molinier V."/>
            <person name="Miyauchi S."/>
            <person name="Poulain J."/>
            <person name="Riccioni C."/>
            <person name="Rubini A."/>
            <person name="Sitrit Y."/>
            <person name="Splivallo R."/>
            <person name="Traeger S."/>
            <person name="Wang M."/>
            <person name="Zifcakova L."/>
            <person name="Wipf D."/>
            <person name="Zambonelli A."/>
            <person name="Paolocci F."/>
            <person name="Nowrousian M."/>
            <person name="Ottonello S."/>
            <person name="Baldrian P."/>
            <person name="Spatafora J.W."/>
            <person name="Henrissat B."/>
            <person name="Nagy L.G."/>
            <person name="Aury J.M."/>
            <person name="Wincker P."/>
            <person name="Grigoriev I.V."/>
            <person name="Bonfante P."/>
            <person name="Martin F.M."/>
        </authorList>
    </citation>
    <scope>NUCLEOTIDE SEQUENCE [LARGE SCALE GENOMIC DNA]</scope>
    <source>
        <strain evidence="1 2">CCBAS932</strain>
    </source>
</reference>
<dbReference type="EMBL" id="ML119158">
    <property type="protein sequence ID" value="RPB08858.1"/>
    <property type="molecule type" value="Genomic_DNA"/>
</dbReference>
<dbReference type="Proteomes" id="UP000277580">
    <property type="component" value="Unassembled WGS sequence"/>
</dbReference>
<evidence type="ECO:0000313" key="1">
    <source>
        <dbReference type="EMBL" id="RPB08858.1"/>
    </source>
</evidence>
<gene>
    <name evidence="1" type="ORF">P167DRAFT_577911</name>
</gene>
<sequence>MKASKPPTPLASSPVTLLTPSLAIALVLLHRVAPLTLTMEASVCQSLLESMHQFTPCSTGRATPWRDGEGDGISPPLCQGHVCAWGDPHRGEDVWSSRRQLSVQYAHEVTLLVGNGGGNGDN</sequence>
<evidence type="ECO:0000313" key="2">
    <source>
        <dbReference type="Proteomes" id="UP000277580"/>
    </source>
</evidence>
<keyword evidence="2" id="KW-1185">Reference proteome</keyword>
<protein>
    <submittedName>
        <fullName evidence="1">Uncharacterized protein</fullName>
    </submittedName>
</protein>
<dbReference type="InParanoid" id="A0A3N4KHD9"/>
<proteinExistence type="predicted"/>
<dbReference type="AlphaFoldDB" id="A0A3N4KHD9"/>
<accession>A0A3N4KHD9</accession>